<dbReference type="EMBL" id="HG916765">
    <property type="protein sequence ID" value="CDM25703.1"/>
    <property type="molecule type" value="Genomic_DNA"/>
</dbReference>
<reference evidence="13 14" key="1">
    <citation type="journal article" date="2014" name="BMC Microbiol.">
        <title>The oxygen-independent metabolism of cyclic monoterpenes in Castellaniella defragrans 65Phen.</title>
        <authorList>
            <person name="Petasch J."/>
            <person name="Disch E.M."/>
            <person name="Markert S."/>
            <person name="Becher D."/>
            <person name="Schweder T."/>
            <person name="Huttel B."/>
            <person name="Reinhardt R."/>
            <person name="Harder J."/>
        </authorList>
    </citation>
    <scope>NUCLEOTIDE SEQUENCE [LARGE SCALE GENOMIC DNA]</scope>
    <source>
        <strain evidence="13">65Phen</strain>
    </source>
</reference>
<comment type="pathway">
    <text evidence="10">Isoprenoid biosynthesis; isopentenyl diphosphate biosynthesis via DXP pathway; isopentenyl diphosphate from 1-deoxy-D-xylulose 5-phosphate: step 3/6.</text>
</comment>
<evidence type="ECO:0000256" key="10">
    <source>
        <dbReference type="HAMAP-Rule" id="MF_00061"/>
    </source>
</evidence>
<dbReference type="HOGENOM" id="CLU_053057_3_0_4"/>
<comment type="catalytic activity">
    <reaction evidence="10">
        <text>4-CDP-2-C-methyl-D-erythritol + ATP = 4-CDP-2-C-methyl-D-erythritol 2-phosphate + ADP + H(+)</text>
        <dbReference type="Rhea" id="RHEA:18437"/>
        <dbReference type="ChEBI" id="CHEBI:15378"/>
        <dbReference type="ChEBI" id="CHEBI:30616"/>
        <dbReference type="ChEBI" id="CHEBI:57823"/>
        <dbReference type="ChEBI" id="CHEBI:57919"/>
        <dbReference type="ChEBI" id="CHEBI:456216"/>
        <dbReference type="EC" id="2.7.1.148"/>
    </reaction>
</comment>
<dbReference type="PIRSF" id="PIRSF010376">
    <property type="entry name" value="IspE"/>
    <property type="match status" value="1"/>
</dbReference>
<dbReference type="PANTHER" id="PTHR43527:SF2">
    <property type="entry name" value="4-DIPHOSPHOCYTIDYL-2-C-METHYL-D-ERYTHRITOL KINASE, CHLOROPLASTIC"/>
    <property type="match status" value="1"/>
</dbReference>
<keyword evidence="8 10" id="KW-0414">Isoprene biosynthesis</keyword>
<keyword evidence="5 10" id="KW-0547">Nucleotide-binding</keyword>
<dbReference type="SUPFAM" id="SSF54211">
    <property type="entry name" value="Ribosomal protein S5 domain 2-like"/>
    <property type="match status" value="1"/>
</dbReference>
<feature type="domain" description="GHMP kinase C-terminal" evidence="12">
    <location>
        <begin position="203"/>
        <end position="266"/>
    </location>
</feature>
<feature type="domain" description="GHMP kinase N-terminal" evidence="11">
    <location>
        <begin position="71"/>
        <end position="147"/>
    </location>
</feature>
<gene>
    <name evidence="10" type="primary">ispE</name>
    <name evidence="13" type="ORF">BN940_16321</name>
</gene>
<dbReference type="GO" id="GO:0005524">
    <property type="term" value="F:ATP binding"/>
    <property type="evidence" value="ECO:0007669"/>
    <property type="project" value="UniProtKB-UniRule"/>
</dbReference>
<evidence type="ECO:0000313" key="14">
    <source>
        <dbReference type="Proteomes" id="UP000019805"/>
    </source>
</evidence>
<dbReference type="Gene3D" id="3.30.230.10">
    <property type="match status" value="1"/>
</dbReference>
<evidence type="ECO:0000256" key="5">
    <source>
        <dbReference type="ARBA" id="ARBA00022741"/>
    </source>
</evidence>
<dbReference type="UniPathway" id="UPA00056">
    <property type="reaction ID" value="UER00094"/>
</dbReference>
<keyword evidence="4 10" id="KW-0808">Transferase</keyword>
<evidence type="ECO:0000256" key="3">
    <source>
        <dbReference type="ARBA" id="ARBA00017473"/>
    </source>
</evidence>
<keyword evidence="6 10" id="KW-0418">Kinase</keyword>
<protein>
    <recommendedName>
        <fullName evidence="3 10">4-diphosphocytidyl-2-C-methyl-D-erythritol kinase</fullName>
        <shortName evidence="10">CMK</shortName>
        <ecNumber evidence="2 10">2.7.1.148</ecNumber>
    </recommendedName>
    <alternativeName>
        <fullName evidence="9 10">4-(cytidine-5'-diphospho)-2-C-methyl-D-erythritol kinase</fullName>
    </alternativeName>
</protein>
<dbReference type="eggNOG" id="COG1947">
    <property type="taxonomic scope" value="Bacteria"/>
</dbReference>
<comment type="similarity">
    <text evidence="1 10">Belongs to the GHMP kinase family. IspE subfamily.</text>
</comment>
<dbReference type="Proteomes" id="UP000019805">
    <property type="component" value="Chromosome"/>
</dbReference>
<evidence type="ECO:0000256" key="1">
    <source>
        <dbReference type="ARBA" id="ARBA00009684"/>
    </source>
</evidence>
<evidence type="ECO:0000256" key="6">
    <source>
        <dbReference type="ARBA" id="ARBA00022777"/>
    </source>
</evidence>
<dbReference type="Pfam" id="PF08544">
    <property type="entry name" value="GHMP_kinases_C"/>
    <property type="match status" value="1"/>
</dbReference>
<dbReference type="InterPro" id="IPR013750">
    <property type="entry name" value="GHMP_kinase_C_dom"/>
</dbReference>
<dbReference type="PATRIC" id="fig|1437824.5.peg.3225"/>
<dbReference type="InterPro" id="IPR014721">
    <property type="entry name" value="Ribsml_uS5_D2-typ_fold_subgr"/>
</dbReference>
<evidence type="ECO:0000256" key="4">
    <source>
        <dbReference type="ARBA" id="ARBA00022679"/>
    </source>
</evidence>
<accession>W8X0W4</accession>
<dbReference type="InterPro" id="IPR020568">
    <property type="entry name" value="Ribosomal_Su5_D2-typ_SF"/>
</dbReference>
<sequence length="305" mass="32720">MRMAALYDVPAPAKLNLFLHVVGRRADGYHLLQTVFRFVDLCDTLDFDATADGSLAREGEGLAGLAPDQDLVLRAARALQRATGARQGARIRYRKRIPAGGGLGGGSSDAATTLIALNRLWGTGLTRAELMRLALPLGADVPVFVFGRAAFAQGVGEDLTAVDLPERAYWIVRPPAHVATADVFRDPDLTRNSESVKIAVFTDWQTGQRAGPLFGRNDLEAVVFRQHPDIAALARAIRGTEGAGVEVRMTGSGSCLFAEFPDLAQAGMHRDRIIGKMESPPDGAIEGSWICRGLADHPLLGWVAD</sequence>
<dbReference type="NCBIfam" id="TIGR00154">
    <property type="entry name" value="ispE"/>
    <property type="match status" value="1"/>
</dbReference>
<dbReference type="EC" id="2.7.1.148" evidence="2 10"/>
<dbReference type="InterPro" id="IPR004424">
    <property type="entry name" value="IspE"/>
</dbReference>
<dbReference type="SUPFAM" id="SSF55060">
    <property type="entry name" value="GHMP Kinase, C-terminal domain"/>
    <property type="match status" value="1"/>
</dbReference>
<keyword evidence="14" id="KW-1185">Reference proteome</keyword>
<proteinExistence type="inferred from homology"/>
<dbReference type="HAMAP" id="MF_00061">
    <property type="entry name" value="IspE"/>
    <property type="match status" value="1"/>
</dbReference>
<keyword evidence="7 10" id="KW-0067">ATP-binding</keyword>
<evidence type="ECO:0000259" key="12">
    <source>
        <dbReference type="Pfam" id="PF08544"/>
    </source>
</evidence>
<dbReference type="InterPro" id="IPR006204">
    <property type="entry name" value="GHMP_kinase_N_dom"/>
</dbReference>
<name>W8X0W4_CASD6</name>
<evidence type="ECO:0000256" key="8">
    <source>
        <dbReference type="ARBA" id="ARBA00023229"/>
    </source>
</evidence>
<dbReference type="Pfam" id="PF00288">
    <property type="entry name" value="GHMP_kinases_N"/>
    <property type="match status" value="1"/>
</dbReference>
<evidence type="ECO:0000313" key="13">
    <source>
        <dbReference type="EMBL" id="CDM25703.1"/>
    </source>
</evidence>
<evidence type="ECO:0000256" key="7">
    <source>
        <dbReference type="ARBA" id="ARBA00022840"/>
    </source>
</evidence>
<dbReference type="STRING" id="1437824.BN940_16321"/>
<evidence type="ECO:0000256" key="2">
    <source>
        <dbReference type="ARBA" id="ARBA00012052"/>
    </source>
</evidence>
<evidence type="ECO:0000259" key="11">
    <source>
        <dbReference type="Pfam" id="PF00288"/>
    </source>
</evidence>
<dbReference type="KEGG" id="cdn:BN940_16321"/>
<dbReference type="RefSeq" id="WP_084330736.1">
    <property type="nucleotide sequence ID" value="NZ_HG916765.1"/>
</dbReference>
<dbReference type="GO" id="GO:0050515">
    <property type="term" value="F:4-(cytidine 5'-diphospho)-2-C-methyl-D-erythritol kinase activity"/>
    <property type="evidence" value="ECO:0007669"/>
    <property type="project" value="UniProtKB-UniRule"/>
</dbReference>
<feature type="binding site" evidence="10">
    <location>
        <begin position="98"/>
        <end position="108"/>
    </location>
    <ligand>
        <name>ATP</name>
        <dbReference type="ChEBI" id="CHEBI:30616"/>
    </ligand>
</feature>
<dbReference type="GO" id="GO:0016114">
    <property type="term" value="P:terpenoid biosynthetic process"/>
    <property type="evidence" value="ECO:0007669"/>
    <property type="project" value="UniProtKB-UniRule"/>
</dbReference>
<feature type="active site" evidence="10">
    <location>
        <position position="140"/>
    </location>
</feature>
<evidence type="ECO:0000256" key="9">
    <source>
        <dbReference type="ARBA" id="ARBA00032554"/>
    </source>
</evidence>
<dbReference type="Gene3D" id="3.30.70.890">
    <property type="entry name" value="GHMP kinase, C-terminal domain"/>
    <property type="match status" value="1"/>
</dbReference>
<feature type="active site" evidence="10">
    <location>
        <position position="14"/>
    </location>
</feature>
<comment type="function">
    <text evidence="10">Catalyzes the phosphorylation of the position 2 hydroxy group of 4-diphosphocytidyl-2C-methyl-D-erythritol.</text>
</comment>
<dbReference type="PANTHER" id="PTHR43527">
    <property type="entry name" value="4-DIPHOSPHOCYTIDYL-2-C-METHYL-D-ERYTHRITOL KINASE, CHLOROPLASTIC"/>
    <property type="match status" value="1"/>
</dbReference>
<dbReference type="InterPro" id="IPR036554">
    <property type="entry name" value="GHMP_kinase_C_sf"/>
</dbReference>
<organism evidence="13 14">
    <name type="scientific">Castellaniella defragrans (strain DSM 12143 / CCUG 39792 / 65Phen)</name>
    <name type="common">Alcaligenes defragrans</name>
    <dbReference type="NCBI Taxonomy" id="1437824"/>
    <lineage>
        <taxon>Bacteria</taxon>
        <taxon>Pseudomonadati</taxon>
        <taxon>Pseudomonadota</taxon>
        <taxon>Betaproteobacteria</taxon>
        <taxon>Burkholderiales</taxon>
        <taxon>Alcaligenaceae</taxon>
        <taxon>Castellaniella</taxon>
    </lineage>
</organism>
<dbReference type="NCBIfam" id="NF011202">
    <property type="entry name" value="PRK14608.1"/>
    <property type="match status" value="1"/>
</dbReference>
<dbReference type="AlphaFoldDB" id="W8X0W4"/>
<dbReference type="GO" id="GO:0019288">
    <property type="term" value="P:isopentenyl diphosphate biosynthetic process, methylerythritol 4-phosphate pathway"/>
    <property type="evidence" value="ECO:0007669"/>
    <property type="project" value="UniProtKB-UniRule"/>
</dbReference>